<dbReference type="RefSeq" id="WP_069329406.1">
    <property type="nucleotide sequence ID" value="NZ_MDER01000086.1"/>
</dbReference>
<keyword evidence="1" id="KW-0378">Hydrolase</keyword>
<evidence type="ECO:0000313" key="5">
    <source>
        <dbReference type="Proteomes" id="UP000094578"/>
    </source>
</evidence>
<dbReference type="SUPFAM" id="SSF53474">
    <property type="entry name" value="alpha/beta-Hydrolases"/>
    <property type="match status" value="1"/>
</dbReference>
<dbReference type="InterPro" id="IPR029058">
    <property type="entry name" value="AB_hydrolase_fold"/>
</dbReference>
<comment type="caution">
    <text evidence="4">The sequence shown here is derived from an EMBL/GenBank/DDBJ whole genome shotgun (WGS) entry which is preliminary data.</text>
</comment>
<dbReference type="GO" id="GO:0016042">
    <property type="term" value="P:lipid catabolic process"/>
    <property type="evidence" value="ECO:0007669"/>
    <property type="project" value="UniProtKB-KW"/>
</dbReference>
<evidence type="ECO:0000313" key="4">
    <source>
        <dbReference type="EMBL" id="ODP26236.1"/>
    </source>
</evidence>
<dbReference type="Gene3D" id="3.40.50.1820">
    <property type="entry name" value="alpha/beta hydrolase"/>
    <property type="match status" value="1"/>
</dbReference>
<proteinExistence type="predicted"/>
<dbReference type="EMBL" id="MDER01000086">
    <property type="protein sequence ID" value="ODP26236.1"/>
    <property type="molecule type" value="Genomic_DNA"/>
</dbReference>
<dbReference type="InterPro" id="IPR016986">
    <property type="entry name" value="UCP031982_abhydr"/>
</dbReference>
<sequence length="301" mass="33932">MESKEISHRYHAGYRQVVVEDTLLAVSLPMTIMYPTTSPECIEPLGPYTLELSKDADPIEDMLFPLVIISHGNSGSPLVHRTLAQYLARHGFVVGMPEHLYNNRNNNQWEGTIQNLTHRPRHIGLAIDWFCENNVFQKVVQSDHVSLIGHSLGGYTALAVAGGLPTSFDHESPDQTEHPIEVTSDHRIQSLVLLAPASVWFREERALKNVDIPILMLDAEQDQYTPYFHAQIVLHGVAHPQQVEYRTIQNAGHFSFLSPFPETMKNPAFPPSQDPAGFNRTDFHEILNSDILNFLQANTLK</sequence>
<dbReference type="PANTHER" id="PTHR10272">
    <property type="entry name" value="PLATELET-ACTIVATING FACTOR ACETYLHYDROLASE"/>
    <property type="match status" value="1"/>
</dbReference>
<dbReference type="ESTHER" id="9bacl-a0a1e3kxm2">
    <property type="family name" value="UCP031982"/>
</dbReference>
<dbReference type="PANTHER" id="PTHR10272:SF0">
    <property type="entry name" value="PLATELET-ACTIVATING FACTOR ACETYLHYDROLASE"/>
    <property type="match status" value="1"/>
</dbReference>
<gene>
    <name evidence="4" type="ORF">PTI45_04076</name>
</gene>
<reference evidence="4 5" key="1">
    <citation type="submission" date="2016-08" db="EMBL/GenBank/DDBJ databases">
        <title>Genome sequencing of Paenibacillus sp. TI45-13ar, isolated from Korean traditional nuruk.</title>
        <authorList>
            <person name="Kim S.-J."/>
        </authorList>
    </citation>
    <scope>NUCLEOTIDE SEQUENCE [LARGE SCALE GENOMIC DNA]</scope>
    <source>
        <strain evidence="4 5">TI45-13ar</strain>
    </source>
</reference>
<dbReference type="Pfam" id="PF07224">
    <property type="entry name" value="Chlorophyllase"/>
    <property type="match status" value="1"/>
</dbReference>
<protein>
    <recommendedName>
        <fullName evidence="6">Alpha/beta hydrolase</fullName>
    </recommendedName>
</protein>
<dbReference type="PIRSF" id="PIRSF031982">
    <property type="entry name" value="UCP031982_abhydr"/>
    <property type="match status" value="1"/>
</dbReference>
<dbReference type="Proteomes" id="UP000094578">
    <property type="component" value="Unassembled WGS sequence"/>
</dbReference>
<accession>A0A1E3KXM2</accession>
<organism evidence="4 5">
    <name type="scientific">Paenibacillus nuruki</name>
    <dbReference type="NCBI Taxonomy" id="1886670"/>
    <lineage>
        <taxon>Bacteria</taxon>
        <taxon>Bacillati</taxon>
        <taxon>Bacillota</taxon>
        <taxon>Bacilli</taxon>
        <taxon>Bacillales</taxon>
        <taxon>Paenibacillaceae</taxon>
        <taxon>Paenibacillus</taxon>
    </lineage>
</organism>
<dbReference type="STRING" id="1886670.PTI45_04076"/>
<dbReference type="InterPro" id="IPR017395">
    <property type="entry name" value="Chlorophyllase-like"/>
</dbReference>
<dbReference type="AlphaFoldDB" id="A0A1E3KXM2"/>
<evidence type="ECO:0000256" key="3">
    <source>
        <dbReference type="ARBA" id="ARBA00023098"/>
    </source>
</evidence>
<dbReference type="GO" id="GO:0003847">
    <property type="term" value="F:1-alkyl-2-acetylglycerophosphocholine esterase activity"/>
    <property type="evidence" value="ECO:0007669"/>
    <property type="project" value="TreeGrafter"/>
</dbReference>
<keyword evidence="2" id="KW-0442">Lipid degradation</keyword>
<name>A0A1E3KXM2_9BACL</name>
<evidence type="ECO:0000256" key="1">
    <source>
        <dbReference type="ARBA" id="ARBA00022801"/>
    </source>
</evidence>
<evidence type="ECO:0000256" key="2">
    <source>
        <dbReference type="ARBA" id="ARBA00022963"/>
    </source>
</evidence>
<keyword evidence="5" id="KW-1185">Reference proteome</keyword>
<keyword evidence="3" id="KW-0443">Lipid metabolism</keyword>
<evidence type="ECO:0008006" key="6">
    <source>
        <dbReference type="Google" id="ProtNLM"/>
    </source>
</evidence>